<evidence type="ECO:0000313" key="4">
    <source>
        <dbReference type="Proteomes" id="UP000244855"/>
    </source>
</evidence>
<accession>A0A2V1DQG1</accession>
<organism evidence="3 4">
    <name type="scientific">Periconia macrospinosa</name>
    <dbReference type="NCBI Taxonomy" id="97972"/>
    <lineage>
        <taxon>Eukaryota</taxon>
        <taxon>Fungi</taxon>
        <taxon>Dikarya</taxon>
        <taxon>Ascomycota</taxon>
        <taxon>Pezizomycotina</taxon>
        <taxon>Dothideomycetes</taxon>
        <taxon>Pleosporomycetidae</taxon>
        <taxon>Pleosporales</taxon>
        <taxon>Massarineae</taxon>
        <taxon>Periconiaceae</taxon>
        <taxon>Periconia</taxon>
    </lineage>
</organism>
<dbReference type="PANTHER" id="PTHR11786:SF0">
    <property type="entry name" value="ARYLAMINE N-ACETYLTRANSFERASE 4-RELATED"/>
    <property type="match status" value="1"/>
</dbReference>
<comment type="similarity">
    <text evidence="1 2">Belongs to the arylamine N-acetyltransferase family.</text>
</comment>
<reference evidence="3 4" key="1">
    <citation type="journal article" date="2018" name="Sci. Rep.">
        <title>Comparative genomics provides insights into the lifestyle and reveals functional heterogeneity of dark septate endophytic fungi.</title>
        <authorList>
            <person name="Knapp D.G."/>
            <person name="Nemeth J.B."/>
            <person name="Barry K."/>
            <person name="Hainaut M."/>
            <person name="Henrissat B."/>
            <person name="Johnson J."/>
            <person name="Kuo A."/>
            <person name="Lim J.H.P."/>
            <person name="Lipzen A."/>
            <person name="Nolan M."/>
            <person name="Ohm R.A."/>
            <person name="Tamas L."/>
            <person name="Grigoriev I.V."/>
            <person name="Spatafora J.W."/>
            <person name="Nagy L.G."/>
            <person name="Kovacs G.M."/>
        </authorList>
    </citation>
    <scope>NUCLEOTIDE SEQUENCE [LARGE SCALE GENOMIC DNA]</scope>
    <source>
        <strain evidence="3 4">DSE2036</strain>
    </source>
</reference>
<keyword evidence="2 3" id="KW-0808">Transferase</keyword>
<dbReference type="InterPro" id="IPR038765">
    <property type="entry name" value="Papain-like_cys_pep_sf"/>
</dbReference>
<keyword evidence="4" id="KW-1185">Reference proteome</keyword>
<dbReference type="Pfam" id="PF00797">
    <property type="entry name" value="Acetyltransf_2"/>
    <property type="match status" value="1"/>
</dbReference>
<keyword evidence="2" id="KW-0012">Acyltransferase</keyword>
<dbReference type="GO" id="GO:0016407">
    <property type="term" value="F:acetyltransferase activity"/>
    <property type="evidence" value="ECO:0007669"/>
    <property type="project" value="InterPro"/>
</dbReference>
<evidence type="ECO:0000256" key="1">
    <source>
        <dbReference type="ARBA" id="ARBA00006547"/>
    </source>
</evidence>
<proteinExistence type="inferred from homology"/>
<dbReference type="EMBL" id="KZ805375">
    <property type="protein sequence ID" value="PVI00341.1"/>
    <property type="molecule type" value="Genomic_DNA"/>
</dbReference>
<dbReference type="PANTHER" id="PTHR11786">
    <property type="entry name" value="N-HYDROXYARYLAMINE O-ACETYLTRANSFERASE"/>
    <property type="match status" value="1"/>
</dbReference>
<dbReference type="AlphaFoldDB" id="A0A2V1DQG1"/>
<dbReference type="InterPro" id="IPR001447">
    <property type="entry name" value="Arylamine_N-AcTrfase"/>
</dbReference>
<dbReference type="Gene3D" id="3.30.2140.20">
    <property type="match status" value="1"/>
</dbReference>
<dbReference type="STRING" id="97972.A0A2V1DQG1"/>
<gene>
    <name evidence="3" type="ORF">DM02DRAFT_527170</name>
</gene>
<dbReference type="InterPro" id="IPR053710">
    <property type="entry name" value="Arylamine_NAT_domain_sf"/>
</dbReference>
<evidence type="ECO:0000256" key="2">
    <source>
        <dbReference type="RuleBase" id="RU003452"/>
    </source>
</evidence>
<dbReference type="Proteomes" id="UP000244855">
    <property type="component" value="Unassembled WGS sequence"/>
</dbReference>
<dbReference type="OrthoDB" id="10260017at2759"/>
<dbReference type="SUPFAM" id="SSF54001">
    <property type="entry name" value="Cysteine proteinases"/>
    <property type="match status" value="1"/>
</dbReference>
<name>A0A2V1DQG1_9PLEO</name>
<sequence length="316" mass="35192">MPSSPPPSLTPTQLSLYLTHLFPTSPSTPHPTPPLSSHPPSTQHTYLTTLLTHHLATIPFENLSLHYSPHRQISLHRDALFQKIVGDGKGRGGYCMENNALFGLLLKGLGFVVYEAGARVWNPSAEGEGEGSSHMINIVTIGTKKYHVDVGFGSQGPIVPMPLDTSSPIQPHLTPASARLQYKNIPGTTDPSQRYWVYEHRASPNTSFQPRYCFTELEFLPSDYQVMNYFTSTSNKTWFTRTVVVERKVMGEGGELVGDVTVNGDVMKRRGKDGVKEREVKFASEEERVRALEEEFGIRLDEVERDGIKGLPSEIK</sequence>
<dbReference type="PRINTS" id="PR01543">
    <property type="entry name" value="ANATRNSFRASE"/>
</dbReference>
<evidence type="ECO:0000313" key="3">
    <source>
        <dbReference type="EMBL" id="PVI00341.1"/>
    </source>
</evidence>
<protein>
    <submittedName>
        <fullName evidence="3">Arylamine N-acetyltransferase 1</fullName>
    </submittedName>
</protein>